<name>T0Q827_SAPDV</name>
<sequence>MTPTRGDAVSDEAAEGLIVDHDGRKSIGHASLAQPRSPATVHGTLVLGLTAVVVMALAGILLVVSTTTTQVAEKPQPTRPPATTLPASHAPGFKPWAPLSVSSPNGRKLAYMLYATDDLQACNALIAAKKVRALGTPTFIDLVVLVTEDVSAQACQVLTDGGVRPMNVARWRRKTGGDYYKDSLTKLRIFQELGYDRVIYIDTDTVIMKNLDALFHLPHAIFWAPRAYWLEKLQPFITSVLLVVDPDNARFEQLERAIETETEVRFDMDVLNVEWQHMAGILPSEYVVLTTHLKHDVDKYLFGYKSLMDRVNHTYIHHFSYSDQYIKPWTMDVDAIERQPHVLPLFYDLYEEYWAQRRALCSFL</sequence>
<dbReference type="InterPro" id="IPR050587">
    <property type="entry name" value="GNT1/Glycosyltrans_8"/>
</dbReference>
<dbReference type="eggNOG" id="KOG1950">
    <property type="taxonomic scope" value="Eukaryota"/>
</dbReference>
<dbReference type="OMA" id="YEEYWAQ"/>
<dbReference type="RefSeq" id="XP_008616929.1">
    <property type="nucleotide sequence ID" value="XM_008618707.1"/>
</dbReference>
<feature type="transmembrane region" description="Helical" evidence="2">
    <location>
        <begin position="45"/>
        <end position="64"/>
    </location>
</feature>
<dbReference type="PANTHER" id="PTHR11183">
    <property type="entry name" value="GLYCOGENIN SUBFAMILY MEMBER"/>
    <property type="match status" value="1"/>
</dbReference>
<keyword evidence="2" id="KW-0812">Transmembrane</keyword>
<dbReference type="InterPro" id="IPR029044">
    <property type="entry name" value="Nucleotide-diphossugar_trans"/>
</dbReference>
<dbReference type="Gene3D" id="3.90.550.10">
    <property type="entry name" value="Spore Coat Polysaccharide Biosynthesis Protein SpsA, Chain A"/>
    <property type="match status" value="1"/>
</dbReference>
<reference evidence="3 4" key="1">
    <citation type="submission" date="2012-04" db="EMBL/GenBank/DDBJ databases">
        <title>The Genome Sequence of Saprolegnia declina VS20.</title>
        <authorList>
            <consortium name="The Broad Institute Genome Sequencing Platform"/>
            <person name="Russ C."/>
            <person name="Nusbaum C."/>
            <person name="Tyler B."/>
            <person name="van West P."/>
            <person name="Dieguez-Uribeondo J."/>
            <person name="de Bruijn I."/>
            <person name="Tripathy S."/>
            <person name="Jiang R."/>
            <person name="Young S.K."/>
            <person name="Zeng Q."/>
            <person name="Gargeya S."/>
            <person name="Fitzgerald M."/>
            <person name="Haas B."/>
            <person name="Abouelleil A."/>
            <person name="Alvarado L."/>
            <person name="Arachchi H.M."/>
            <person name="Berlin A."/>
            <person name="Chapman S.B."/>
            <person name="Goldberg J."/>
            <person name="Griggs A."/>
            <person name="Gujja S."/>
            <person name="Hansen M."/>
            <person name="Howarth C."/>
            <person name="Imamovic A."/>
            <person name="Larimer J."/>
            <person name="McCowen C."/>
            <person name="Montmayeur A."/>
            <person name="Murphy C."/>
            <person name="Neiman D."/>
            <person name="Pearson M."/>
            <person name="Priest M."/>
            <person name="Roberts A."/>
            <person name="Saif S."/>
            <person name="Shea T."/>
            <person name="Sisk P."/>
            <person name="Sykes S."/>
            <person name="Wortman J."/>
            <person name="Nusbaum C."/>
            <person name="Birren B."/>
        </authorList>
    </citation>
    <scope>NUCLEOTIDE SEQUENCE [LARGE SCALE GENOMIC DNA]</scope>
    <source>
        <strain evidence="3 4">VS20</strain>
    </source>
</reference>
<dbReference type="Proteomes" id="UP000030762">
    <property type="component" value="Unassembled WGS sequence"/>
</dbReference>
<evidence type="ECO:0000256" key="2">
    <source>
        <dbReference type="SAM" id="Phobius"/>
    </source>
</evidence>
<gene>
    <name evidence="3" type="ORF">SDRG_12630</name>
</gene>
<dbReference type="STRING" id="1156394.T0Q827"/>
<dbReference type="InParanoid" id="T0Q827"/>
<proteinExistence type="predicted"/>
<keyword evidence="2" id="KW-1133">Transmembrane helix</keyword>
<dbReference type="OrthoDB" id="72977at2759"/>
<feature type="region of interest" description="Disordered" evidence="1">
    <location>
        <begin position="69"/>
        <end position="89"/>
    </location>
</feature>
<dbReference type="VEuPathDB" id="FungiDB:SDRG_12630"/>
<organism evidence="3 4">
    <name type="scientific">Saprolegnia diclina (strain VS20)</name>
    <dbReference type="NCBI Taxonomy" id="1156394"/>
    <lineage>
        <taxon>Eukaryota</taxon>
        <taxon>Sar</taxon>
        <taxon>Stramenopiles</taxon>
        <taxon>Oomycota</taxon>
        <taxon>Saprolegniomycetes</taxon>
        <taxon>Saprolegniales</taxon>
        <taxon>Saprolegniaceae</taxon>
        <taxon>Saprolegnia</taxon>
    </lineage>
</organism>
<dbReference type="SUPFAM" id="SSF53448">
    <property type="entry name" value="Nucleotide-diphospho-sugar transferases"/>
    <property type="match status" value="1"/>
</dbReference>
<evidence type="ECO:0000313" key="4">
    <source>
        <dbReference type="Proteomes" id="UP000030762"/>
    </source>
</evidence>
<accession>T0Q827</accession>
<protein>
    <recommendedName>
        <fullName evidence="5">Nucleotide-diphospho-sugar transferase domain-containing protein</fullName>
    </recommendedName>
</protein>
<evidence type="ECO:0000256" key="1">
    <source>
        <dbReference type="SAM" id="MobiDB-lite"/>
    </source>
</evidence>
<evidence type="ECO:0000313" key="3">
    <source>
        <dbReference type="EMBL" id="EQC29625.1"/>
    </source>
</evidence>
<dbReference type="GeneID" id="19953357"/>
<dbReference type="AlphaFoldDB" id="T0Q827"/>
<keyword evidence="4" id="KW-1185">Reference proteome</keyword>
<keyword evidence="2" id="KW-0472">Membrane</keyword>
<evidence type="ECO:0008006" key="5">
    <source>
        <dbReference type="Google" id="ProtNLM"/>
    </source>
</evidence>
<dbReference type="EMBL" id="JH767182">
    <property type="protein sequence ID" value="EQC29625.1"/>
    <property type="molecule type" value="Genomic_DNA"/>
</dbReference>